<feature type="transmembrane region" description="Helical" evidence="8">
    <location>
        <begin position="253"/>
        <end position="271"/>
    </location>
</feature>
<dbReference type="PANTHER" id="PTHR36838:SF4">
    <property type="entry name" value="AUXIN EFFLUX CARRIER FAMILY PROTEIN"/>
    <property type="match status" value="1"/>
</dbReference>
<dbReference type="OrthoDB" id="9805563at2"/>
<feature type="transmembrane region" description="Helical" evidence="8">
    <location>
        <begin position="6"/>
        <end position="26"/>
    </location>
</feature>
<evidence type="ECO:0000256" key="8">
    <source>
        <dbReference type="SAM" id="Phobius"/>
    </source>
</evidence>
<dbReference type="Proteomes" id="UP000234271">
    <property type="component" value="Chromosome"/>
</dbReference>
<feature type="transmembrane region" description="Helical" evidence="8">
    <location>
        <begin position="62"/>
        <end position="83"/>
    </location>
</feature>
<evidence type="ECO:0000256" key="6">
    <source>
        <dbReference type="ARBA" id="ARBA00022989"/>
    </source>
</evidence>
<evidence type="ECO:0000256" key="1">
    <source>
        <dbReference type="ARBA" id="ARBA00004651"/>
    </source>
</evidence>
<gene>
    <name evidence="9" type="ORF">BLE401_14240</name>
</gene>
<keyword evidence="4" id="KW-1003">Cell membrane</keyword>
<feature type="transmembrane region" description="Helical" evidence="8">
    <location>
        <begin position="194"/>
        <end position="213"/>
    </location>
</feature>
<keyword evidence="3" id="KW-0813">Transport</keyword>
<name>A0A2N9YGY6_9GAMM</name>
<reference evidence="10" key="1">
    <citation type="submission" date="2016-12" db="EMBL/GenBank/DDBJ databases">
        <title>Complete Genome Sequence of Beggiatoa leptomitiformis D-401.</title>
        <authorList>
            <person name="Fomenkov A."/>
            <person name="Vincze T."/>
            <person name="Grabovich M."/>
            <person name="Anton B.P."/>
            <person name="Dubinina G."/>
            <person name="Orlova M."/>
            <person name="Belousova E."/>
            <person name="Roberts R.J."/>
        </authorList>
    </citation>
    <scope>NUCLEOTIDE SEQUENCE [LARGE SCALE GENOMIC DNA]</scope>
    <source>
        <strain evidence="10">D-401</strain>
    </source>
</reference>
<comment type="subcellular location">
    <subcellularLocation>
        <location evidence="1">Cell membrane</location>
        <topology evidence="1">Multi-pass membrane protein</topology>
    </subcellularLocation>
</comment>
<keyword evidence="7 8" id="KW-0472">Membrane</keyword>
<feature type="transmembrane region" description="Helical" evidence="8">
    <location>
        <begin position="127"/>
        <end position="147"/>
    </location>
</feature>
<dbReference type="PANTHER" id="PTHR36838">
    <property type="entry name" value="AUXIN EFFLUX CARRIER FAMILY PROTEIN"/>
    <property type="match status" value="1"/>
</dbReference>
<dbReference type="Pfam" id="PF03547">
    <property type="entry name" value="Mem_trans"/>
    <property type="match status" value="1"/>
</dbReference>
<accession>A0A2N9YGY6</accession>
<dbReference type="GO" id="GO:0055085">
    <property type="term" value="P:transmembrane transport"/>
    <property type="evidence" value="ECO:0007669"/>
    <property type="project" value="InterPro"/>
</dbReference>
<evidence type="ECO:0000256" key="3">
    <source>
        <dbReference type="ARBA" id="ARBA00022448"/>
    </source>
</evidence>
<feature type="transmembrane region" description="Helical" evidence="8">
    <location>
        <begin position="104"/>
        <end position="121"/>
    </location>
</feature>
<evidence type="ECO:0000256" key="7">
    <source>
        <dbReference type="ARBA" id="ARBA00023136"/>
    </source>
</evidence>
<evidence type="ECO:0000313" key="9">
    <source>
        <dbReference type="EMBL" id="AUI69733.1"/>
    </source>
</evidence>
<keyword evidence="6 8" id="KW-1133">Transmembrane helix</keyword>
<dbReference type="KEGG" id="blep:AL038_10040"/>
<sequence>MLTVSLALIPIFLVILLGYLLVHIRFPNESFWQPMEEVTYYILFPCLLINELSSAKLHGLNIIPMLIALMGSMLFIAFLTWLSRTILPIDGRGFTSVFQGSVRFNSYVGIAVAAALLQGAGVPLAALAMACMIPLANVLCVSVLAHYATHEPTHWLAIFKTLLRNPLILGCVIGISLNISGLLLPTPIQQTLGILGKASLPFGLLAAGAGLRFGAFKNNISGLFVSTLLKLLIYPLCVWGLCELMALDKQTSTIAVLYGSLPTATSAYILARQMGGDATLMANIITFQTIIAALTMPLILSILVVG</sequence>
<feature type="transmembrane region" description="Helical" evidence="8">
    <location>
        <begin position="167"/>
        <end position="188"/>
    </location>
</feature>
<dbReference type="EMBL" id="CP018889">
    <property type="protein sequence ID" value="AUI69733.1"/>
    <property type="molecule type" value="Genomic_DNA"/>
</dbReference>
<dbReference type="STRING" id="288004.AL038_10040"/>
<dbReference type="InterPro" id="IPR038770">
    <property type="entry name" value="Na+/solute_symporter_sf"/>
</dbReference>
<feature type="transmembrane region" description="Helical" evidence="8">
    <location>
        <begin position="283"/>
        <end position="305"/>
    </location>
</feature>
<protein>
    <submittedName>
        <fullName evidence="9">AEC family transporter</fullName>
    </submittedName>
</protein>
<comment type="similarity">
    <text evidence="2">Belongs to the auxin efflux carrier (TC 2.A.69) family.</text>
</comment>
<keyword evidence="10" id="KW-1185">Reference proteome</keyword>
<dbReference type="GO" id="GO:0005886">
    <property type="term" value="C:plasma membrane"/>
    <property type="evidence" value="ECO:0007669"/>
    <property type="project" value="UniProtKB-SubCell"/>
</dbReference>
<feature type="transmembrane region" description="Helical" evidence="8">
    <location>
        <begin position="220"/>
        <end position="241"/>
    </location>
</feature>
<evidence type="ECO:0000256" key="2">
    <source>
        <dbReference type="ARBA" id="ARBA00010145"/>
    </source>
</evidence>
<evidence type="ECO:0000256" key="4">
    <source>
        <dbReference type="ARBA" id="ARBA00022475"/>
    </source>
</evidence>
<dbReference type="Gene3D" id="1.20.1530.20">
    <property type="match status" value="1"/>
</dbReference>
<proteinExistence type="inferred from homology"/>
<dbReference type="InterPro" id="IPR004776">
    <property type="entry name" value="Mem_transp_PIN-like"/>
</dbReference>
<keyword evidence="5 8" id="KW-0812">Transmembrane</keyword>
<evidence type="ECO:0000256" key="5">
    <source>
        <dbReference type="ARBA" id="ARBA00022692"/>
    </source>
</evidence>
<organism evidence="9 10">
    <name type="scientific">Beggiatoa leptomitoformis</name>
    <dbReference type="NCBI Taxonomy" id="288004"/>
    <lineage>
        <taxon>Bacteria</taxon>
        <taxon>Pseudomonadati</taxon>
        <taxon>Pseudomonadota</taxon>
        <taxon>Gammaproteobacteria</taxon>
        <taxon>Thiotrichales</taxon>
        <taxon>Thiotrichaceae</taxon>
        <taxon>Beggiatoa</taxon>
    </lineage>
</organism>
<dbReference type="AlphaFoldDB" id="A0A2N9YGY6"/>
<dbReference type="RefSeq" id="WP_062152439.1">
    <property type="nucleotide sequence ID" value="NZ_CP012373.2"/>
</dbReference>
<evidence type="ECO:0000313" key="10">
    <source>
        <dbReference type="Proteomes" id="UP000234271"/>
    </source>
</evidence>